<keyword evidence="2" id="KW-1185">Reference proteome</keyword>
<dbReference type="RefSeq" id="XP_025495601.1">
    <property type="nucleotide sequence ID" value="XM_025639053.1"/>
</dbReference>
<dbReference type="EMBL" id="KZ821680">
    <property type="protein sequence ID" value="PYH85401.1"/>
    <property type="molecule type" value="Genomic_DNA"/>
</dbReference>
<protein>
    <submittedName>
        <fullName evidence="1">Uncharacterized protein</fullName>
    </submittedName>
</protein>
<dbReference type="VEuPathDB" id="FungiDB:BO82DRAFT_398824"/>
<reference evidence="1 2" key="1">
    <citation type="submission" date="2016-12" db="EMBL/GenBank/DDBJ databases">
        <title>The genomes of Aspergillus section Nigri reveals drivers in fungal speciation.</title>
        <authorList>
            <consortium name="DOE Joint Genome Institute"/>
            <person name="Vesth T.C."/>
            <person name="Nybo J."/>
            <person name="Theobald S."/>
            <person name="Brandl J."/>
            <person name="Frisvad J.C."/>
            <person name="Nielsen K.F."/>
            <person name="Lyhne E.K."/>
            <person name="Kogle M.E."/>
            <person name="Kuo A."/>
            <person name="Riley R."/>
            <person name="Clum A."/>
            <person name="Nolan M."/>
            <person name="Lipzen A."/>
            <person name="Salamov A."/>
            <person name="Henrissat B."/>
            <person name="Wiebenga A."/>
            <person name="De Vries R.P."/>
            <person name="Grigoriev I.V."/>
            <person name="Mortensen U.H."/>
            <person name="Andersen M.R."/>
            <person name="Baker S.E."/>
        </authorList>
    </citation>
    <scope>NUCLEOTIDE SEQUENCE [LARGE SCALE GENOMIC DNA]</scope>
    <source>
        <strain evidence="1 2">CBS 121591</strain>
    </source>
</reference>
<dbReference type="STRING" id="1448315.A0A319CMV8"/>
<organism evidence="1 2">
    <name type="scientific">Aspergillus uvarum CBS 121591</name>
    <dbReference type="NCBI Taxonomy" id="1448315"/>
    <lineage>
        <taxon>Eukaryota</taxon>
        <taxon>Fungi</taxon>
        <taxon>Dikarya</taxon>
        <taxon>Ascomycota</taxon>
        <taxon>Pezizomycotina</taxon>
        <taxon>Eurotiomycetes</taxon>
        <taxon>Eurotiomycetidae</taxon>
        <taxon>Eurotiales</taxon>
        <taxon>Aspergillaceae</taxon>
        <taxon>Aspergillus</taxon>
        <taxon>Aspergillus subgen. Circumdati</taxon>
    </lineage>
</organism>
<dbReference type="GeneID" id="37141795"/>
<dbReference type="Proteomes" id="UP000248340">
    <property type="component" value="Unassembled WGS sequence"/>
</dbReference>
<gene>
    <name evidence="1" type="ORF">BO82DRAFT_398824</name>
</gene>
<accession>A0A319CMV8</accession>
<dbReference type="OrthoDB" id="4207132at2759"/>
<evidence type="ECO:0000313" key="2">
    <source>
        <dbReference type="Proteomes" id="UP000248340"/>
    </source>
</evidence>
<name>A0A319CMV8_9EURO</name>
<sequence>MTPPKSWMLPSLVPEDVTLDGLEGPTHLEIVEVLDETAAEMDQEESNRVGVRPNVLIELLCRDTASGKPAMVHMYVQIPLTGTEWLPPSQRAPQAVDVVPPRARRCVDTHGKLRDIHCDHAPALIGSVQTKQGPGGWVPGGYVLYITLTTGREERGGMVSLSTGVVGKGAFYEMLPREREQVRLSFKAAFKRNETEWEWDDGEFRRWRISRGILRRRHALAAEIHPLVGLARAPSINALTRILSQQSQLLPTFQFPFACRPT</sequence>
<evidence type="ECO:0000313" key="1">
    <source>
        <dbReference type="EMBL" id="PYH85401.1"/>
    </source>
</evidence>
<proteinExistence type="predicted"/>
<dbReference type="AlphaFoldDB" id="A0A319CMV8"/>